<dbReference type="EMBL" id="CAMGYJ010000011">
    <property type="protein sequence ID" value="CAI0558908.1"/>
    <property type="molecule type" value="Genomic_DNA"/>
</dbReference>
<name>A0AAV0RMX8_9ROSI</name>
<evidence type="ECO:0000259" key="2">
    <source>
        <dbReference type="PROSITE" id="PS50108"/>
    </source>
</evidence>
<dbReference type="InterPro" id="IPR000095">
    <property type="entry name" value="CRIB_dom"/>
</dbReference>
<evidence type="ECO:0000313" key="5">
    <source>
        <dbReference type="Proteomes" id="UP001154282"/>
    </source>
</evidence>
<evidence type="ECO:0000313" key="4">
    <source>
        <dbReference type="EMBL" id="CAI0558908.1"/>
    </source>
</evidence>
<dbReference type="PANTHER" id="PTHR46325">
    <property type="entry name" value="CRIB DOMAIN-CONTAINING PROTEIN RIC8"/>
    <property type="match status" value="1"/>
</dbReference>
<keyword evidence="5" id="KW-1185">Reference proteome</keyword>
<dbReference type="EMBL" id="CAMGYJ010000011">
    <property type="protein sequence ID" value="CAI0558820.1"/>
    <property type="molecule type" value="Genomic_DNA"/>
</dbReference>
<evidence type="ECO:0000256" key="1">
    <source>
        <dbReference type="SAM" id="MobiDB-lite"/>
    </source>
</evidence>
<feature type="compositionally biased region" description="Low complexity" evidence="1">
    <location>
        <begin position="112"/>
        <end position="126"/>
    </location>
</feature>
<gene>
    <name evidence="3" type="ORF">LITE_LOCUS48937</name>
    <name evidence="4" type="ORF">LITE_LOCUS48979</name>
</gene>
<organism evidence="4 5">
    <name type="scientific">Linum tenue</name>
    <dbReference type="NCBI Taxonomy" id="586396"/>
    <lineage>
        <taxon>Eukaryota</taxon>
        <taxon>Viridiplantae</taxon>
        <taxon>Streptophyta</taxon>
        <taxon>Embryophyta</taxon>
        <taxon>Tracheophyta</taxon>
        <taxon>Spermatophyta</taxon>
        <taxon>Magnoliopsida</taxon>
        <taxon>eudicotyledons</taxon>
        <taxon>Gunneridae</taxon>
        <taxon>Pentapetalae</taxon>
        <taxon>rosids</taxon>
        <taxon>fabids</taxon>
        <taxon>Malpighiales</taxon>
        <taxon>Linaceae</taxon>
        <taxon>Linum</taxon>
    </lineage>
</organism>
<dbReference type="CDD" id="cd00132">
    <property type="entry name" value="CRIB"/>
    <property type="match status" value="1"/>
</dbReference>
<comment type="caution">
    <text evidence="4">The sequence shown here is derived from an EMBL/GenBank/DDBJ whole genome shotgun (WGS) entry which is preliminary data.</text>
</comment>
<feature type="compositionally biased region" description="Basic residues" evidence="1">
    <location>
        <begin position="185"/>
        <end position="194"/>
    </location>
</feature>
<proteinExistence type="predicted"/>
<protein>
    <recommendedName>
        <fullName evidence="2">CRIB domain-containing protein</fullName>
    </recommendedName>
</protein>
<evidence type="ECO:0000313" key="3">
    <source>
        <dbReference type="EMBL" id="CAI0558820.1"/>
    </source>
</evidence>
<accession>A0AAV0RMX8</accession>
<dbReference type="PANTHER" id="PTHR46325:SF40">
    <property type="entry name" value="CRIB DOMAIN-CONTAINING PROTEIN"/>
    <property type="match status" value="1"/>
</dbReference>
<feature type="compositionally biased region" description="Polar residues" evidence="1">
    <location>
        <begin position="216"/>
        <end position="226"/>
    </location>
</feature>
<dbReference type="PROSITE" id="PS50108">
    <property type="entry name" value="CRIB"/>
    <property type="match status" value="1"/>
</dbReference>
<feature type="compositionally biased region" description="Polar residues" evidence="1">
    <location>
        <begin position="47"/>
        <end position="72"/>
    </location>
</feature>
<dbReference type="Pfam" id="PF00786">
    <property type="entry name" value="PBD"/>
    <property type="match status" value="1"/>
</dbReference>
<dbReference type="SMART" id="SM00285">
    <property type="entry name" value="PBD"/>
    <property type="match status" value="1"/>
</dbReference>
<dbReference type="AlphaFoldDB" id="A0AAV0RMX8"/>
<feature type="region of interest" description="Disordered" evidence="1">
    <location>
        <begin position="40"/>
        <end position="238"/>
    </location>
</feature>
<feature type="domain" description="CRIB" evidence="2">
    <location>
        <begin position="30"/>
        <end position="43"/>
    </location>
</feature>
<reference evidence="4" key="1">
    <citation type="submission" date="2022-08" db="EMBL/GenBank/DDBJ databases">
        <authorList>
            <person name="Gutierrez-Valencia J."/>
        </authorList>
    </citation>
    <scope>NUCLEOTIDE SEQUENCE</scope>
</reference>
<dbReference type="Proteomes" id="UP001154282">
    <property type="component" value="Unassembled WGS sequence"/>
</dbReference>
<sequence length="238" mass="25054">MTTKVKGLFKGLRYTISHNIFDEKEPEFEIGLPTDVKHVAHIGADGPSSTTPSWMNEFKSSPESMSGPLNSTDDLKSLPSPKAQSEAGGSTNKSKHKSRRSSSDAPKHSRRPSNASSAASSPASSPKAGDVERKSRRHRSSNTMGSPARESSGGGSVKSRKSKKSSSNQGDVSPTGAADQPSIPKHSRTRKSRARSKDQPGENSAAADGLPPTADGGSTKSNTAGHLTSVLDAYQDER</sequence>